<keyword evidence="3" id="KW-0902">Two-component regulatory system</keyword>
<feature type="domain" description="Histidine kinase/HSP90-like ATPase" evidence="6">
    <location>
        <begin position="327"/>
        <end position="413"/>
    </location>
</feature>
<dbReference type="Pfam" id="PF02518">
    <property type="entry name" value="HATPase_c"/>
    <property type="match status" value="1"/>
</dbReference>
<name>A0ABV9MMR7_9MICC</name>
<evidence type="ECO:0000256" key="3">
    <source>
        <dbReference type="ARBA" id="ARBA00023012"/>
    </source>
</evidence>
<dbReference type="PANTHER" id="PTHR24421">
    <property type="entry name" value="NITRATE/NITRITE SENSOR PROTEIN NARX-RELATED"/>
    <property type="match status" value="1"/>
</dbReference>
<dbReference type="InterPro" id="IPR003594">
    <property type="entry name" value="HATPase_dom"/>
</dbReference>
<dbReference type="Gene3D" id="3.30.565.10">
    <property type="entry name" value="Histidine kinase-like ATPase, C-terminal domain"/>
    <property type="match status" value="1"/>
</dbReference>
<feature type="transmembrane region" description="Helical" evidence="5">
    <location>
        <begin position="109"/>
        <end position="129"/>
    </location>
</feature>
<evidence type="ECO:0000259" key="6">
    <source>
        <dbReference type="Pfam" id="PF02518"/>
    </source>
</evidence>
<feature type="transmembrane region" description="Helical" evidence="5">
    <location>
        <begin position="172"/>
        <end position="191"/>
    </location>
</feature>
<dbReference type="Proteomes" id="UP001595884">
    <property type="component" value="Unassembled WGS sequence"/>
</dbReference>
<proteinExistence type="predicted"/>
<feature type="transmembrane region" description="Helical" evidence="5">
    <location>
        <begin position="135"/>
        <end position="151"/>
    </location>
</feature>
<evidence type="ECO:0000256" key="1">
    <source>
        <dbReference type="ARBA" id="ARBA00022679"/>
    </source>
</evidence>
<accession>A0ABV9MMR7</accession>
<keyword evidence="5" id="KW-1133">Transmembrane helix</keyword>
<feature type="region of interest" description="Disordered" evidence="4">
    <location>
        <begin position="399"/>
        <end position="423"/>
    </location>
</feature>
<dbReference type="InterPro" id="IPR036890">
    <property type="entry name" value="HATPase_C_sf"/>
</dbReference>
<keyword evidence="1" id="KW-0808">Transferase</keyword>
<feature type="transmembrane region" description="Helical" evidence="5">
    <location>
        <begin position="197"/>
        <end position="219"/>
    </location>
</feature>
<keyword evidence="5" id="KW-0812">Transmembrane</keyword>
<evidence type="ECO:0000256" key="5">
    <source>
        <dbReference type="SAM" id="Phobius"/>
    </source>
</evidence>
<protein>
    <submittedName>
        <fullName evidence="8">PspC domain-containing protein</fullName>
    </submittedName>
</protein>
<dbReference type="InterPro" id="IPR007168">
    <property type="entry name" value="Phageshock_PspC_N"/>
</dbReference>
<gene>
    <name evidence="8" type="ORF">ACFO7V_09495</name>
</gene>
<feature type="domain" description="Phage shock protein PspC N-terminal" evidence="7">
    <location>
        <begin position="10"/>
        <end position="63"/>
    </location>
</feature>
<evidence type="ECO:0000313" key="8">
    <source>
        <dbReference type="EMBL" id="MFC4716374.1"/>
    </source>
</evidence>
<sequence length="423" mass="46039">MESSEQRTSIVRSDSGLIAGVCGGLAAHLGFPVSYVRFGFVALTALGGVGVLLYAWLWVFTPSAEESKADQLRSWGTSRRTLAEEMGRVQQGIPSPKEMTAKLASWRETLMGTGLLLIAVLALAQWLGLNIRWDLIWPAMGIVAGVLLAWLQIDGQRLSGDSKSRAMVLGRLILGLILAIGGLLAILSGTVSTSDLIGGMWAALAIIAGAVVVLLPWGARLWRDYLAERSSRQAAAQRADFAAHLHDSVLQTLAVIQKRSDDPAAVRTLARVQERELRAWLYETEDLDEEDVVVELQSEADNIEKLMLRDVDVIAVGHAKGFDGQQALVAASREAMMNAAKHAEGKISVYLECNKELVEIFIRDRGSGFDVEAIEEDRHGVRESIIGRMERAGGKAVIRSSETGTEVALSMPRNSEQEEQNNE</sequence>
<dbReference type="PANTHER" id="PTHR24421:SF61">
    <property type="entry name" value="OXYGEN SENSOR HISTIDINE KINASE NREB"/>
    <property type="match status" value="1"/>
</dbReference>
<reference evidence="9" key="1">
    <citation type="journal article" date="2019" name="Int. J. Syst. Evol. Microbiol.">
        <title>The Global Catalogue of Microorganisms (GCM) 10K type strain sequencing project: providing services to taxonomists for standard genome sequencing and annotation.</title>
        <authorList>
            <consortium name="The Broad Institute Genomics Platform"/>
            <consortium name="The Broad Institute Genome Sequencing Center for Infectious Disease"/>
            <person name="Wu L."/>
            <person name="Ma J."/>
        </authorList>
    </citation>
    <scope>NUCLEOTIDE SEQUENCE [LARGE SCALE GENOMIC DNA]</scope>
    <source>
        <strain evidence="9">CGMCC 1.12849</strain>
    </source>
</reference>
<evidence type="ECO:0000259" key="7">
    <source>
        <dbReference type="Pfam" id="PF04024"/>
    </source>
</evidence>
<keyword evidence="5" id="KW-0472">Membrane</keyword>
<keyword evidence="2" id="KW-0418">Kinase</keyword>
<dbReference type="Pfam" id="PF04024">
    <property type="entry name" value="PspC"/>
    <property type="match status" value="1"/>
</dbReference>
<keyword evidence="9" id="KW-1185">Reference proteome</keyword>
<evidence type="ECO:0000313" key="9">
    <source>
        <dbReference type="Proteomes" id="UP001595884"/>
    </source>
</evidence>
<organism evidence="8 9">
    <name type="scientific">Glutamicibacter bergerei</name>
    <dbReference type="NCBI Taxonomy" id="256702"/>
    <lineage>
        <taxon>Bacteria</taxon>
        <taxon>Bacillati</taxon>
        <taxon>Actinomycetota</taxon>
        <taxon>Actinomycetes</taxon>
        <taxon>Micrococcales</taxon>
        <taxon>Micrococcaceae</taxon>
        <taxon>Glutamicibacter</taxon>
    </lineage>
</organism>
<dbReference type="RefSeq" id="WP_346059048.1">
    <property type="nucleotide sequence ID" value="NZ_BAAAVQ010000025.1"/>
</dbReference>
<dbReference type="SUPFAM" id="SSF55874">
    <property type="entry name" value="ATPase domain of HSP90 chaperone/DNA topoisomerase II/histidine kinase"/>
    <property type="match status" value="1"/>
</dbReference>
<dbReference type="EMBL" id="JBHSHE010000040">
    <property type="protein sequence ID" value="MFC4716374.1"/>
    <property type="molecule type" value="Genomic_DNA"/>
</dbReference>
<dbReference type="InterPro" id="IPR050482">
    <property type="entry name" value="Sensor_HK_TwoCompSys"/>
</dbReference>
<comment type="caution">
    <text evidence="8">The sequence shown here is derived from an EMBL/GenBank/DDBJ whole genome shotgun (WGS) entry which is preliminary data.</text>
</comment>
<feature type="transmembrane region" description="Helical" evidence="5">
    <location>
        <begin position="38"/>
        <end position="59"/>
    </location>
</feature>
<evidence type="ECO:0000256" key="2">
    <source>
        <dbReference type="ARBA" id="ARBA00022777"/>
    </source>
</evidence>
<evidence type="ECO:0000256" key="4">
    <source>
        <dbReference type="SAM" id="MobiDB-lite"/>
    </source>
</evidence>